<dbReference type="GO" id="GO:0032259">
    <property type="term" value="P:methylation"/>
    <property type="evidence" value="ECO:0007669"/>
    <property type="project" value="UniProtKB-KW"/>
</dbReference>
<keyword evidence="1" id="KW-0808">Transferase</keyword>
<gene>
    <name evidence="1" type="ORF">C446_03194</name>
</gene>
<evidence type="ECO:0000313" key="1">
    <source>
        <dbReference type="EMBL" id="EMA43682.1"/>
    </source>
</evidence>
<dbReference type="STRING" id="1227454.C446_03194"/>
<dbReference type="Proteomes" id="UP000011607">
    <property type="component" value="Unassembled WGS sequence"/>
</dbReference>
<dbReference type="SUPFAM" id="SSF143437">
    <property type="entry name" value="THUMP domain-like"/>
    <property type="match status" value="1"/>
</dbReference>
<protein>
    <submittedName>
        <fullName evidence="1">RNA methylase</fullName>
    </submittedName>
</protein>
<dbReference type="CDD" id="cd11715">
    <property type="entry name" value="THUMP_AdoMetMT"/>
    <property type="match status" value="1"/>
</dbReference>
<dbReference type="Gene3D" id="3.30.2130.30">
    <property type="match status" value="1"/>
</dbReference>
<sequence length="143" mass="15062">MYLLELGGEDDAFAACEATSAAADVERIAPGLAVANAIVPARIRGLAYTHRASELVGRTDADRESARTLLEAAPIDREGSVAVRATDVHGSTGISTEQVERDLGQVLVDRGFSVDLEEPDHLLRATFSEGRLALEDGEDGEGG</sequence>
<organism evidence="1 2">
    <name type="scientific">Halobiforma nitratireducens JCM 10879</name>
    <dbReference type="NCBI Taxonomy" id="1227454"/>
    <lineage>
        <taxon>Archaea</taxon>
        <taxon>Methanobacteriati</taxon>
        <taxon>Methanobacteriota</taxon>
        <taxon>Stenosarchaea group</taxon>
        <taxon>Halobacteria</taxon>
        <taxon>Halobacteriales</taxon>
        <taxon>Natrialbaceae</taxon>
        <taxon>Halobiforma</taxon>
    </lineage>
</organism>
<evidence type="ECO:0000313" key="2">
    <source>
        <dbReference type="Proteomes" id="UP000011607"/>
    </source>
</evidence>
<proteinExistence type="predicted"/>
<comment type="caution">
    <text evidence="1">The sequence shown here is derived from an EMBL/GenBank/DDBJ whole genome shotgun (WGS) entry which is preliminary data.</text>
</comment>
<dbReference type="RefSeq" id="WP_006671605.1">
    <property type="nucleotide sequence ID" value="NZ_AOMA01000041.1"/>
</dbReference>
<name>M0MD36_9EURY</name>
<dbReference type="EMBL" id="AOMA01000041">
    <property type="protein sequence ID" value="EMA43682.1"/>
    <property type="molecule type" value="Genomic_DNA"/>
</dbReference>
<reference evidence="1 2" key="1">
    <citation type="journal article" date="2014" name="PLoS Genet.">
        <title>Phylogenetically driven sequencing of extremely halophilic archaea reveals strategies for static and dynamic osmo-response.</title>
        <authorList>
            <person name="Becker E.A."/>
            <person name="Seitzer P.M."/>
            <person name="Tritt A."/>
            <person name="Larsen D."/>
            <person name="Krusor M."/>
            <person name="Yao A.I."/>
            <person name="Wu D."/>
            <person name="Madern D."/>
            <person name="Eisen J.A."/>
            <person name="Darling A.E."/>
            <person name="Facciotti M.T."/>
        </authorList>
    </citation>
    <scope>NUCLEOTIDE SEQUENCE [LARGE SCALE GENOMIC DNA]</scope>
    <source>
        <strain evidence="1 2">JCM 10879</strain>
    </source>
</reference>
<keyword evidence="2" id="KW-1185">Reference proteome</keyword>
<feature type="non-terminal residue" evidence="1">
    <location>
        <position position="143"/>
    </location>
</feature>
<dbReference type="eggNOG" id="arCOG00047">
    <property type="taxonomic scope" value="Archaea"/>
</dbReference>
<dbReference type="GO" id="GO:0008168">
    <property type="term" value="F:methyltransferase activity"/>
    <property type="evidence" value="ECO:0007669"/>
    <property type="project" value="UniProtKB-KW"/>
</dbReference>
<accession>M0MD36</accession>
<keyword evidence="1" id="KW-0489">Methyltransferase</keyword>
<dbReference type="AlphaFoldDB" id="M0MD36"/>